<comment type="caution">
    <text evidence="1">The sequence shown here is derived from an EMBL/GenBank/DDBJ whole genome shotgun (WGS) entry which is preliminary data.</text>
</comment>
<reference evidence="1" key="1">
    <citation type="submission" date="2023-04" db="EMBL/GenBank/DDBJ databases">
        <title>Draft Genome sequencing of Naganishia species isolated from polar environments using Oxford Nanopore Technology.</title>
        <authorList>
            <person name="Leo P."/>
            <person name="Venkateswaran K."/>
        </authorList>
    </citation>
    <scope>NUCLEOTIDE SEQUENCE</scope>
    <source>
        <strain evidence="1">MNA-CCFEE 5262</strain>
    </source>
</reference>
<dbReference type="EMBL" id="JASBWS010000024">
    <property type="protein sequence ID" value="KAJ9110330.1"/>
    <property type="molecule type" value="Genomic_DNA"/>
</dbReference>
<accession>A0ACC2WG85</accession>
<proteinExistence type="predicted"/>
<gene>
    <name evidence="1" type="ORF">QFC20_002925</name>
</gene>
<sequence>MTEQARSTSPQDDRSRGFIEFDYVPYEDIVWGPKLGSGSFGCIYRGTYLGIDVALKEILPSTEYDVNKYFLREHTIMRECRHPNIVLFIGLCHAPHPDGRIFIVSEFIPGGNLRGYIQDKRTKPFPWRLRISFAIDIARALAYLHARKCIHRDLKGENLLITGNERIKVTDFGFARGVVPEADEMLKIAARDDAEMKRMSYCGTDGYMSPEILLGFDFDERTDIFSLGIIFAEIINRTLVDIDRDAFTRFSPLFTLEEDEVREKANKGCPTDWINLAIRCTASKPEDRPSMREVLQRLEAIESEIAHRIPAGQGEHIGSIKIISTPVKTPRNLRNLFSNLSVEPTSVIATTGHEEQDNVDHDSEEDEVVEMLHGSAGRGHASRQTATWRTARWEEPKEHRPTVMELFQSGPLPDEPSRIWSYPGSATAQGPTTAETASTATIKPFPTAANSSALSAMSAHENVEEVDNGGTIYFEARDKLTSLPAPKAPITPPKNQQLVSGSSDLGPSNAASSTKDTAPSKGGIHRFTMVNQKAMKKVEAAKAKKQSAFVKGINLFLPSHGGADKVKCAVCARRITKETYMQCDDCNINAHVR</sequence>
<protein>
    <submittedName>
        <fullName evidence="1">Uncharacterized protein</fullName>
    </submittedName>
</protein>
<organism evidence="1 2">
    <name type="scientific">Naganishia adeliensis</name>
    <dbReference type="NCBI Taxonomy" id="92952"/>
    <lineage>
        <taxon>Eukaryota</taxon>
        <taxon>Fungi</taxon>
        <taxon>Dikarya</taxon>
        <taxon>Basidiomycota</taxon>
        <taxon>Agaricomycotina</taxon>
        <taxon>Tremellomycetes</taxon>
        <taxon>Filobasidiales</taxon>
        <taxon>Filobasidiaceae</taxon>
        <taxon>Naganishia</taxon>
    </lineage>
</organism>
<keyword evidence="2" id="KW-1185">Reference proteome</keyword>
<evidence type="ECO:0000313" key="2">
    <source>
        <dbReference type="Proteomes" id="UP001230649"/>
    </source>
</evidence>
<dbReference type="Proteomes" id="UP001230649">
    <property type="component" value="Unassembled WGS sequence"/>
</dbReference>
<evidence type="ECO:0000313" key="1">
    <source>
        <dbReference type="EMBL" id="KAJ9110330.1"/>
    </source>
</evidence>
<name>A0ACC2WG85_9TREE</name>